<keyword evidence="4" id="KW-0540">Nuclease</keyword>
<evidence type="ECO:0000259" key="8">
    <source>
        <dbReference type="Pfam" id="PF00078"/>
    </source>
</evidence>
<dbReference type="GO" id="GO:0003964">
    <property type="term" value="F:RNA-directed DNA polymerase activity"/>
    <property type="evidence" value="ECO:0007669"/>
    <property type="project" value="UniProtKB-KW"/>
</dbReference>
<evidence type="ECO:0000256" key="1">
    <source>
        <dbReference type="ARBA" id="ARBA00012493"/>
    </source>
</evidence>
<dbReference type="Pfam" id="PF17917">
    <property type="entry name" value="RT_RNaseH"/>
    <property type="match status" value="1"/>
</dbReference>
<dbReference type="Gene3D" id="3.30.70.270">
    <property type="match status" value="2"/>
</dbReference>
<keyword evidence="5" id="KW-0255">Endonuclease</keyword>
<dbReference type="GeneID" id="113855618"/>
<evidence type="ECO:0000256" key="5">
    <source>
        <dbReference type="ARBA" id="ARBA00022759"/>
    </source>
</evidence>
<dbReference type="InterPro" id="IPR043128">
    <property type="entry name" value="Rev_trsase/Diguanyl_cyclase"/>
</dbReference>
<dbReference type="InterPro" id="IPR021109">
    <property type="entry name" value="Peptidase_aspartic_dom_sf"/>
</dbReference>
<gene>
    <name evidence="11" type="primary">LOC113855618</name>
</gene>
<dbReference type="CDD" id="cd00303">
    <property type="entry name" value="retropepsin_like"/>
    <property type="match status" value="1"/>
</dbReference>
<dbReference type="Gene3D" id="2.40.70.10">
    <property type="entry name" value="Acid Proteases"/>
    <property type="match status" value="1"/>
</dbReference>
<evidence type="ECO:0000256" key="2">
    <source>
        <dbReference type="ARBA" id="ARBA00022679"/>
    </source>
</evidence>
<evidence type="ECO:0000256" key="4">
    <source>
        <dbReference type="ARBA" id="ARBA00022722"/>
    </source>
</evidence>
<name>A0A8B8KH11_ABRPR</name>
<feature type="domain" description="Reverse transcriptase RNase H-like" evidence="9">
    <location>
        <begin position="489"/>
        <end position="555"/>
    </location>
</feature>
<dbReference type="InterPro" id="IPR050951">
    <property type="entry name" value="Retrovirus_Pol_polyprotein"/>
</dbReference>
<keyword evidence="10" id="KW-1185">Reference proteome</keyword>
<dbReference type="AlphaFoldDB" id="A0A8B8KH11"/>
<organism evidence="10 11">
    <name type="scientific">Abrus precatorius</name>
    <name type="common">Indian licorice</name>
    <name type="synonym">Glycine abrus</name>
    <dbReference type="NCBI Taxonomy" id="3816"/>
    <lineage>
        <taxon>Eukaryota</taxon>
        <taxon>Viridiplantae</taxon>
        <taxon>Streptophyta</taxon>
        <taxon>Embryophyta</taxon>
        <taxon>Tracheophyta</taxon>
        <taxon>Spermatophyta</taxon>
        <taxon>Magnoliopsida</taxon>
        <taxon>eudicotyledons</taxon>
        <taxon>Gunneridae</taxon>
        <taxon>Pentapetalae</taxon>
        <taxon>rosids</taxon>
        <taxon>fabids</taxon>
        <taxon>Fabales</taxon>
        <taxon>Fabaceae</taxon>
        <taxon>Papilionoideae</taxon>
        <taxon>50 kb inversion clade</taxon>
        <taxon>NPAAA clade</taxon>
        <taxon>indigoferoid/millettioid clade</taxon>
        <taxon>Abreae</taxon>
        <taxon>Abrus</taxon>
    </lineage>
</organism>
<accession>A0A8B8KH11</accession>
<dbReference type="GO" id="GO:0016787">
    <property type="term" value="F:hydrolase activity"/>
    <property type="evidence" value="ECO:0007669"/>
    <property type="project" value="UniProtKB-KW"/>
</dbReference>
<dbReference type="KEGG" id="aprc:113855618"/>
<sequence>MLYLGDLKPTNVIIQLANQSTTQPLGVLEDVLVKVNQLIFPTDFYILDMQDENSTLILGIPFLMIAKTKIDVHTGTLSMEFGDDTVHFNIFDTMRHPAESHSMLSECSNFSVFLVDVLDRNVVFDSDVDVDFDSDIDVIDSNIVVDAVDVDVDLDFNLSQFSYLDLDILPDCTCDSGICFICAEINTAISSVVLLSIAEQKFLVIISNSLLEDQEEKLLQVLKVHKKAISWTLNDIHGISPAVYMHRIHLEDESRPVRQPQRRLNPTILDVVKKEVTKLLMAGIIYPISDSKWVSHVQVIHIAPKDQHKTTFTCPFGTFPYKRMSFGLCNAPTTFQRCMLSVFSDLIDNCMGMFMDDFTVYDSSFDSCLYNLTRVLERCVETNLVLNYEKCHFMVKEGVVLGHLISERGIQVDKVKIDVISSLSYPVFVREVRSFFGHAGFYRRFIRDFSTIALPLSSLLQKDVLFLFTDSCEAFEELRRRLTTAPIITLDAVQINYTTTEKELLAIVFALDKSRSYLLGSKIIVFTDHAALKFLLKKPDVKPRLIRWMLLLQKFDIEIKDRSDSIPWFADIVNYLVTSVVPPDASRSQEAIFDRRGQLGEYWTTNFIVPPFSEMQPDFLRAV</sequence>
<dbReference type="Proteomes" id="UP000694853">
    <property type="component" value="Unplaced"/>
</dbReference>
<evidence type="ECO:0000259" key="9">
    <source>
        <dbReference type="Pfam" id="PF17917"/>
    </source>
</evidence>
<evidence type="ECO:0000313" key="11">
    <source>
        <dbReference type="RefSeq" id="XP_027343051.1"/>
    </source>
</evidence>
<reference evidence="11" key="2">
    <citation type="submission" date="2025-08" db="UniProtKB">
        <authorList>
            <consortium name="RefSeq"/>
        </authorList>
    </citation>
    <scope>IDENTIFICATION</scope>
    <source>
        <tissue evidence="11">Young leaves</tissue>
    </source>
</reference>
<dbReference type="EC" id="2.7.7.49" evidence="1"/>
<dbReference type="CDD" id="cd01647">
    <property type="entry name" value="RT_LTR"/>
    <property type="match status" value="1"/>
</dbReference>
<feature type="domain" description="Reverse transcriptase" evidence="8">
    <location>
        <begin position="300"/>
        <end position="403"/>
    </location>
</feature>
<proteinExistence type="predicted"/>
<dbReference type="PANTHER" id="PTHR37984">
    <property type="entry name" value="PROTEIN CBG26694"/>
    <property type="match status" value="1"/>
</dbReference>
<dbReference type="InterPro" id="IPR043502">
    <property type="entry name" value="DNA/RNA_pol_sf"/>
</dbReference>
<dbReference type="InterPro" id="IPR041373">
    <property type="entry name" value="RT_RNaseH"/>
</dbReference>
<keyword evidence="2" id="KW-0808">Transferase</keyword>
<dbReference type="GO" id="GO:0004519">
    <property type="term" value="F:endonuclease activity"/>
    <property type="evidence" value="ECO:0007669"/>
    <property type="project" value="UniProtKB-KW"/>
</dbReference>
<keyword evidence="7" id="KW-0695">RNA-directed DNA polymerase</keyword>
<keyword evidence="3" id="KW-0548">Nucleotidyltransferase</keyword>
<dbReference type="OrthoDB" id="1417174at2759"/>
<dbReference type="CDD" id="cd09274">
    <property type="entry name" value="RNase_HI_RT_Ty3"/>
    <property type="match status" value="1"/>
</dbReference>
<dbReference type="InterPro" id="IPR000477">
    <property type="entry name" value="RT_dom"/>
</dbReference>
<dbReference type="PANTHER" id="PTHR37984:SF5">
    <property type="entry name" value="PROTEIN NYNRIN-LIKE"/>
    <property type="match status" value="1"/>
</dbReference>
<evidence type="ECO:0000313" key="10">
    <source>
        <dbReference type="Proteomes" id="UP000694853"/>
    </source>
</evidence>
<evidence type="ECO:0000256" key="6">
    <source>
        <dbReference type="ARBA" id="ARBA00022801"/>
    </source>
</evidence>
<dbReference type="SUPFAM" id="SSF56672">
    <property type="entry name" value="DNA/RNA polymerases"/>
    <property type="match status" value="1"/>
</dbReference>
<protein>
    <recommendedName>
        <fullName evidence="1">RNA-directed DNA polymerase</fullName>
        <ecNumber evidence="1">2.7.7.49</ecNumber>
    </recommendedName>
</protein>
<keyword evidence="6" id="KW-0378">Hydrolase</keyword>
<dbReference type="Pfam" id="PF00078">
    <property type="entry name" value="RVT_1"/>
    <property type="match status" value="1"/>
</dbReference>
<evidence type="ECO:0000256" key="3">
    <source>
        <dbReference type="ARBA" id="ARBA00022695"/>
    </source>
</evidence>
<dbReference type="Gene3D" id="3.10.10.10">
    <property type="entry name" value="HIV Type 1 Reverse Transcriptase, subunit A, domain 1"/>
    <property type="match status" value="2"/>
</dbReference>
<reference evidence="10" key="1">
    <citation type="journal article" date="2019" name="Toxins">
        <title>Detection of Abrin-Like and Prepropulchellin-Like Toxin Genes and Transcripts Using Whole Genome Sequencing and Full-Length Transcript Sequencing of Abrus precatorius.</title>
        <authorList>
            <person name="Hovde B.T."/>
            <person name="Daligault H.E."/>
            <person name="Hanschen E.R."/>
            <person name="Kunde Y.A."/>
            <person name="Johnson M.B."/>
            <person name="Starkenburg S.R."/>
            <person name="Johnson S.L."/>
        </authorList>
    </citation>
    <scope>NUCLEOTIDE SEQUENCE [LARGE SCALE GENOMIC DNA]</scope>
</reference>
<dbReference type="RefSeq" id="XP_027343051.1">
    <property type="nucleotide sequence ID" value="XM_027487250.1"/>
</dbReference>
<evidence type="ECO:0000256" key="7">
    <source>
        <dbReference type="ARBA" id="ARBA00022918"/>
    </source>
</evidence>